<feature type="compositionally biased region" description="Polar residues" evidence="1">
    <location>
        <begin position="79"/>
        <end position="106"/>
    </location>
</feature>
<gene>
    <name evidence="2" type="ORF">F0562_015308</name>
</gene>
<sequence>MWVFYASTLGALTSVITNTTNGGEVKALDLRTEGLSGIDLDGETDRALLRWFYLHSSGTKDSPASSSDASASTAILGDNNPTPTERNSSFHQSLNTDSNNRILVPV</sequence>
<dbReference type="EMBL" id="CM018050">
    <property type="protein sequence ID" value="KAA8517827.1"/>
    <property type="molecule type" value="Genomic_DNA"/>
</dbReference>
<accession>A0A5J4ZKP6</accession>
<keyword evidence="3" id="KW-1185">Reference proteome</keyword>
<evidence type="ECO:0000256" key="1">
    <source>
        <dbReference type="SAM" id="MobiDB-lite"/>
    </source>
</evidence>
<dbReference type="AlphaFoldDB" id="A0A5J4ZKP6"/>
<protein>
    <submittedName>
        <fullName evidence="2">Uncharacterized protein</fullName>
    </submittedName>
</protein>
<feature type="region of interest" description="Disordered" evidence="1">
    <location>
        <begin position="57"/>
        <end position="106"/>
    </location>
</feature>
<organism evidence="2 3">
    <name type="scientific">Nyssa sinensis</name>
    <dbReference type="NCBI Taxonomy" id="561372"/>
    <lineage>
        <taxon>Eukaryota</taxon>
        <taxon>Viridiplantae</taxon>
        <taxon>Streptophyta</taxon>
        <taxon>Embryophyta</taxon>
        <taxon>Tracheophyta</taxon>
        <taxon>Spermatophyta</taxon>
        <taxon>Magnoliopsida</taxon>
        <taxon>eudicotyledons</taxon>
        <taxon>Gunneridae</taxon>
        <taxon>Pentapetalae</taxon>
        <taxon>asterids</taxon>
        <taxon>Cornales</taxon>
        <taxon>Nyssaceae</taxon>
        <taxon>Nyssa</taxon>
    </lineage>
</organism>
<dbReference type="Proteomes" id="UP000325577">
    <property type="component" value="Linkage Group LG7"/>
</dbReference>
<feature type="compositionally biased region" description="Low complexity" evidence="1">
    <location>
        <begin position="62"/>
        <end position="74"/>
    </location>
</feature>
<evidence type="ECO:0000313" key="2">
    <source>
        <dbReference type="EMBL" id="KAA8517827.1"/>
    </source>
</evidence>
<name>A0A5J4ZKP6_9ASTE</name>
<reference evidence="2 3" key="1">
    <citation type="submission" date="2019-09" db="EMBL/GenBank/DDBJ databases">
        <title>A chromosome-level genome assembly of the Chinese tupelo Nyssa sinensis.</title>
        <authorList>
            <person name="Yang X."/>
            <person name="Kang M."/>
            <person name="Yang Y."/>
            <person name="Xiong H."/>
            <person name="Wang M."/>
            <person name="Zhang Z."/>
            <person name="Wang Z."/>
            <person name="Wu H."/>
            <person name="Ma T."/>
            <person name="Liu J."/>
            <person name="Xi Z."/>
        </authorList>
    </citation>
    <scope>NUCLEOTIDE SEQUENCE [LARGE SCALE GENOMIC DNA]</scope>
    <source>
        <strain evidence="2">J267</strain>
        <tissue evidence="2">Leaf</tissue>
    </source>
</reference>
<evidence type="ECO:0000313" key="3">
    <source>
        <dbReference type="Proteomes" id="UP000325577"/>
    </source>
</evidence>
<proteinExistence type="predicted"/>